<keyword evidence="3 4" id="KW-0560">Oxidoreductase</keyword>
<dbReference type="PRINTS" id="PR01011">
    <property type="entry name" value="GLUTPROXDASE"/>
</dbReference>
<dbReference type="SUPFAM" id="SSF52833">
    <property type="entry name" value="Thioredoxin-like"/>
    <property type="match status" value="1"/>
</dbReference>
<evidence type="ECO:0000256" key="4">
    <source>
        <dbReference type="RuleBase" id="RU000499"/>
    </source>
</evidence>
<comment type="similarity">
    <text evidence="1 4">Belongs to the glutathione peroxidase family.</text>
</comment>
<evidence type="ECO:0000256" key="1">
    <source>
        <dbReference type="ARBA" id="ARBA00006926"/>
    </source>
</evidence>
<dbReference type="GO" id="GO:0034599">
    <property type="term" value="P:cellular response to oxidative stress"/>
    <property type="evidence" value="ECO:0007669"/>
    <property type="project" value="TreeGrafter"/>
</dbReference>
<organism evidence="5">
    <name type="scientific">Anthurium amnicola</name>
    <dbReference type="NCBI Taxonomy" id="1678845"/>
    <lineage>
        <taxon>Eukaryota</taxon>
        <taxon>Viridiplantae</taxon>
        <taxon>Streptophyta</taxon>
        <taxon>Embryophyta</taxon>
        <taxon>Tracheophyta</taxon>
        <taxon>Spermatophyta</taxon>
        <taxon>Magnoliopsida</taxon>
        <taxon>Liliopsida</taxon>
        <taxon>Araceae</taxon>
        <taxon>Pothoideae</taxon>
        <taxon>Potheae</taxon>
        <taxon>Anthurium</taxon>
    </lineage>
</organism>
<protein>
    <recommendedName>
        <fullName evidence="4">Glutathione peroxidase</fullName>
    </recommendedName>
</protein>
<evidence type="ECO:0000313" key="5">
    <source>
        <dbReference type="EMBL" id="JAT56108.1"/>
    </source>
</evidence>
<sequence>MVKEQLLLQLYSLEVLHKNNFFSKKKKIMYRNLYRVFPISATGSSTNTTLISLKLLKSNSNSLRRSPSLSSSPRKYFTTMSEFHSLEALDIKKNPFTFSNWKGNVVLIVNVASKCGFTPQYTGLESLYNKYKIQGLVIAGMPCNQFGAQEPGTEEEIGNFCSVNYNVSFPLFAKIDVNGESESPVYKYLKSQHAGDIKWNFEKFLIDKHGKVVKRYTSADKPESIDTDIKNLLSEE</sequence>
<dbReference type="EMBL" id="GDJX01011828">
    <property type="protein sequence ID" value="JAT56108.1"/>
    <property type="molecule type" value="Transcribed_RNA"/>
</dbReference>
<keyword evidence="2 4" id="KW-0575">Peroxidase</keyword>
<gene>
    <name evidence="5" type="primary">HYR1_2</name>
    <name evidence="5" type="ORF">g.10886</name>
</gene>
<dbReference type="AlphaFoldDB" id="A0A1D1YNA4"/>
<dbReference type="Gene3D" id="3.40.30.10">
    <property type="entry name" value="Glutaredoxin"/>
    <property type="match status" value="1"/>
</dbReference>
<accession>A0A1D1YNA4</accession>
<dbReference type="CDD" id="cd00340">
    <property type="entry name" value="GSH_Peroxidase"/>
    <property type="match status" value="1"/>
</dbReference>
<dbReference type="PROSITE" id="PS51355">
    <property type="entry name" value="GLUTATHIONE_PEROXID_3"/>
    <property type="match status" value="1"/>
</dbReference>
<evidence type="ECO:0000256" key="2">
    <source>
        <dbReference type="ARBA" id="ARBA00022559"/>
    </source>
</evidence>
<dbReference type="InterPro" id="IPR029759">
    <property type="entry name" value="GPX_AS"/>
</dbReference>
<dbReference type="GO" id="GO:0004601">
    <property type="term" value="F:peroxidase activity"/>
    <property type="evidence" value="ECO:0007669"/>
    <property type="project" value="UniProtKB-KW"/>
</dbReference>
<dbReference type="InterPro" id="IPR000889">
    <property type="entry name" value="Glutathione_peroxidase"/>
</dbReference>
<dbReference type="PANTHER" id="PTHR11592:SF78">
    <property type="entry name" value="GLUTATHIONE PEROXIDASE"/>
    <property type="match status" value="1"/>
</dbReference>
<dbReference type="PROSITE" id="PS00460">
    <property type="entry name" value="GLUTATHIONE_PEROXID_1"/>
    <property type="match status" value="1"/>
</dbReference>
<dbReference type="PANTHER" id="PTHR11592">
    <property type="entry name" value="GLUTATHIONE PEROXIDASE"/>
    <property type="match status" value="1"/>
</dbReference>
<reference evidence="5" key="1">
    <citation type="submission" date="2015-07" db="EMBL/GenBank/DDBJ databases">
        <title>Transcriptome Assembly of Anthurium amnicola.</title>
        <authorList>
            <person name="Suzuki J."/>
        </authorList>
    </citation>
    <scope>NUCLEOTIDE SEQUENCE</scope>
</reference>
<name>A0A1D1YNA4_9ARAE</name>
<dbReference type="Pfam" id="PF00255">
    <property type="entry name" value="GSHPx"/>
    <property type="match status" value="1"/>
</dbReference>
<dbReference type="FunFam" id="3.40.30.10:FF:000010">
    <property type="entry name" value="Glutathione peroxidase"/>
    <property type="match status" value="1"/>
</dbReference>
<dbReference type="InterPro" id="IPR036249">
    <property type="entry name" value="Thioredoxin-like_sf"/>
</dbReference>
<evidence type="ECO:0000256" key="3">
    <source>
        <dbReference type="ARBA" id="ARBA00023002"/>
    </source>
</evidence>
<proteinExistence type="inferred from homology"/>